<dbReference type="Proteomes" id="UP001627154">
    <property type="component" value="Unassembled WGS sequence"/>
</dbReference>
<feature type="region of interest" description="Disordered" evidence="1">
    <location>
        <begin position="1"/>
        <end position="27"/>
    </location>
</feature>
<dbReference type="EMBL" id="JBJJXI010000092">
    <property type="protein sequence ID" value="KAL3394332.1"/>
    <property type="molecule type" value="Genomic_DNA"/>
</dbReference>
<protein>
    <submittedName>
        <fullName evidence="2">Uncharacterized protein</fullName>
    </submittedName>
</protein>
<evidence type="ECO:0000256" key="1">
    <source>
        <dbReference type="SAM" id="MobiDB-lite"/>
    </source>
</evidence>
<dbReference type="AlphaFoldDB" id="A0ABD2WPD1"/>
<sequence>MDSKSYAEDTEAPESSEPTLKDSVSSVNKVRGNASGELLLQLDKACLSPGELGRKLDSAIGELGSATARTPVTAIEIKDLDEITTREEICGALLTHLDGASEPGLDAKSLGGDPDCRLHPAGPTGC</sequence>
<feature type="compositionally biased region" description="Polar residues" evidence="1">
    <location>
        <begin position="16"/>
        <end position="27"/>
    </location>
</feature>
<keyword evidence="3" id="KW-1185">Reference proteome</keyword>
<reference evidence="2 3" key="1">
    <citation type="journal article" date="2024" name="bioRxiv">
        <title>A reference genome for Trichogramma kaykai: A tiny desert-dwelling parasitoid wasp with competing sex-ratio distorters.</title>
        <authorList>
            <person name="Culotta J."/>
            <person name="Lindsey A.R."/>
        </authorList>
    </citation>
    <scope>NUCLEOTIDE SEQUENCE [LARGE SCALE GENOMIC DNA]</scope>
    <source>
        <strain evidence="2 3">KSX58</strain>
    </source>
</reference>
<feature type="region of interest" description="Disordered" evidence="1">
    <location>
        <begin position="101"/>
        <end position="126"/>
    </location>
</feature>
<gene>
    <name evidence="2" type="ORF">TKK_011351</name>
</gene>
<proteinExistence type="predicted"/>
<comment type="caution">
    <text evidence="2">The sequence shown here is derived from an EMBL/GenBank/DDBJ whole genome shotgun (WGS) entry which is preliminary data.</text>
</comment>
<accession>A0ABD2WPD1</accession>
<evidence type="ECO:0000313" key="3">
    <source>
        <dbReference type="Proteomes" id="UP001627154"/>
    </source>
</evidence>
<name>A0ABD2WPD1_9HYME</name>
<evidence type="ECO:0000313" key="2">
    <source>
        <dbReference type="EMBL" id="KAL3394332.1"/>
    </source>
</evidence>
<organism evidence="2 3">
    <name type="scientific">Trichogramma kaykai</name>
    <dbReference type="NCBI Taxonomy" id="54128"/>
    <lineage>
        <taxon>Eukaryota</taxon>
        <taxon>Metazoa</taxon>
        <taxon>Ecdysozoa</taxon>
        <taxon>Arthropoda</taxon>
        <taxon>Hexapoda</taxon>
        <taxon>Insecta</taxon>
        <taxon>Pterygota</taxon>
        <taxon>Neoptera</taxon>
        <taxon>Endopterygota</taxon>
        <taxon>Hymenoptera</taxon>
        <taxon>Apocrita</taxon>
        <taxon>Proctotrupomorpha</taxon>
        <taxon>Chalcidoidea</taxon>
        <taxon>Trichogrammatidae</taxon>
        <taxon>Trichogramma</taxon>
    </lineage>
</organism>